<gene>
    <name evidence="6" type="ORF">HD597_005172</name>
</gene>
<dbReference type="Gene3D" id="3.40.190.10">
    <property type="entry name" value="Periplasmic binding protein-like II"/>
    <property type="match status" value="2"/>
</dbReference>
<dbReference type="SUPFAM" id="SSF53850">
    <property type="entry name" value="Periplasmic binding protein-like II"/>
    <property type="match status" value="1"/>
</dbReference>
<accession>A0A9X2GI72</accession>
<keyword evidence="3 6" id="KW-0238">DNA-binding</keyword>
<comment type="caution">
    <text evidence="6">The sequence shown here is derived from an EMBL/GenBank/DDBJ whole genome shotgun (WGS) entry which is preliminary data.</text>
</comment>
<reference evidence="6" key="1">
    <citation type="submission" date="2022-06" db="EMBL/GenBank/DDBJ databases">
        <title>Sequencing the genomes of 1000 actinobacteria strains.</title>
        <authorList>
            <person name="Klenk H.-P."/>
        </authorList>
    </citation>
    <scope>NUCLEOTIDE SEQUENCE</scope>
    <source>
        <strain evidence="6">DSM 46694</strain>
    </source>
</reference>
<dbReference type="PANTHER" id="PTHR30346:SF0">
    <property type="entry name" value="HCA OPERON TRANSCRIPTIONAL ACTIVATOR HCAR"/>
    <property type="match status" value="1"/>
</dbReference>
<evidence type="ECO:0000256" key="2">
    <source>
        <dbReference type="ARBA" id="ARBA00023015"/>
    </source>
</evidence>
<evidence type="ECO:0000313" key="7">
    <source>
        <dbReference type="Proteomes" id="UP001139648"/>
    </source>
</evidence>
<dbReference type="Pfam" id="PF03466">
    <property type="entry name" value="LysR_substrate"/>
    <property type="match status" value="1"/>
</dbReference>
<name>A0A9X2GI72_9ACTN</name>
<dbReference type="EMBL" id="JAMZEB010000002">
    <property type="protein sequence ID" value="MCP2358152.1"/>
    <property type="molecule type" value="Genomic_DNA"/>
</dbReference>
<dbReference type="GO" id="GO:0003700">
    <property type="term" value="F:DNA-binding transcription factor activity"/>
    <property type="evidence" value="ECO:0007669"/>
    <property type="project" value="TreeGrafter"/>
</dbReference>
<protein>
    <submittedName>
        <fullName evidence="6">DNA-binding transcriptional LysR family regulator</fullName>
    </submittedName>
</protein>
<feature type="domain" description="LysR substrate-binding" evidence="5">
    <location>
        <begin position="33"/>
        <end position="236"/>
    </location>
</feature>
<dbReference type="GO" id="GO:0003677">
    <property type="term" value="F:DNA binding"/>
    <property type="evidence" value="ECO:0007669"/>
    <property type="project" value="UniProtKB-KW"/>
</dbReference>
<organism evidence="6 7">
    <name type="scientific">Nonomuraea thailandensis</name>
    <dbReference type="NCBI Taxonomy" id="1188745"/>
    <lineage>
        <taxon>Bacteria</taxon>
        <taxon>Bacillati</taxon>
        <taxon>Actinomycetota</taxon>
        <taxon>Actinomycetes</taxon>
        <taxon>Streptosporangiales</taxon>
        <taxon>Streptosporangiaceae</taxon>
        <taxon>Nonomuraea</taxon>
    </lineage>
</organism>
<comment type="similarity">
    <text evidence="1">Belongs to the LysR transcriptional regulatory family.</text>
</comment>
<keyword evidence="2" id="KW-0805">Transcription regulation</keyword>
<evidence type="ECO:0000256" key="3">
    <source>
        <dbReference type="ARBA" id="ARBA00023125"/>
    </source>
</evidence>
<evidence type="ECO:0000259" key="5">
    <source>
        <dbReference type="Pfam" id="PF03466"/>
    </source>
</evidence>
<dbReference type="Proteomes" id="UP001139648">
    <property type="component" value="Unassembled WGS sequence"/>
</dbReference>
<evidence type="ECO:0000313" key="6">
    <source>
        <dbReference type="EMBL" id="MCP2358152.1"/>
    </source>
</evidence>
<dbReference type="AlphaFoldDB" id="A0A9X2GI72"/>
<sequence length="252" mass="27624">MQLTESGEQLRTDLVPGYRLIQNSVSHALARGQGLTGMLRVGFAAAWSGRLVLKAADAFQAEHPDCQVEIREVPLHDRFGALRAGQRDIQLTELPGEEPDIVKGPVFFSHQRALVVPAEHRLAAEKIVSLEDLAFEPLIPLSGPPRCFTDHHFPSHTPSGRPIARGPSAMVWEDAMNLVLAGRGLFPASAEAGTYCARPGLVFVPFRDAPPVEYGLFRRADGESPKVRAFVKTLIETRPATESHSRRETHSS</sequence>
<dbReference type="CDD" id="cd08414">
    <property type="entry name" value="PBP2_LTTR_aromatics_like"/>
    <property type="match status" value="1"/>
</dbReference>
<evidence type="ECO:0000256" key="4">
    <source>
        <dbReference type="ARBA" id="ARBA00023163"/>
    </source>
</evidence>
<dbReference type="PANTHER" id="PTHR30346">
    <property type="entry name" value="TRANSCRIPTIONAL DUAL REGULATOR HCAR-RELATED"/>
    <property type="match status" value="1"/>
</dbReference>
<keyword evidence="7" id="KW-1185">Reference proteome</keyword>
<dbReference type="GO" id="GO:0032993">
    <property type="term" value="C:protein-DNA complex"/>
    <property type="evidence" value="ECO:0007669"/>
    <property type="project" value="TreeGrafter"/>
</dbReference>
<evidence type="ECO:0000256" key="1">
    <source>
        <dbReference type="ARBA" id="ARBA00009437"/>
    </source>
</evidence>
<proteinExistence type="inferred from homology"/>
<keyword evidence="4" id="KW-0804">Transcription</keyword>
<dbReference type="InterPro" id="IPR005119">
    <property type="entry name" value="LysR_subst-bd"/>
</dbReference>